<dbReference type="EMBL" id="WJJP01000059">
    <property type="protein sequence ID" value="MBD3323354.1"/>
    <property type="molecule type" value="Genomic_DNA"/>
</dbReference>
<dbReference type="InterPro" id="IPR011129">
    <property type="entry name" value="CSD"/>
</dbReference>
<dbReference type="Pfam" id="PF00575">
    <property type="entry name" value="S1"/>
    <property type="match status" value="1"/>
</dbReference>
<evidence type="ECO:0000313" key="11">
    <source>
        <dbReference type="Proteomes" id="UP000649604"/>
    </source>
</evidence>
<dbReference type="CDD" id="cd04471">
    <property type="entry name" value="S1_RNase_R"/>
    <property type="match status" value="1"/>
</dbReference>
<evidence type="ECO:0000256" key="2">
    <source>
        <dbReference type="ARBA" id="ARBA00004496"/>
    </source>
</evidence>
<dbReference type="SUPFAM" id="SSF50249">
    <property type="entry name" value="Nucleic acid-binding proteins"/>
    <property type="match status" value="3"/>
</dbReference>
<evidence type="ECO:0000256" key="3">
    <source>
        <dbReference type="ARBA" id="ARBA00022490"/>
    </source>
</evidence>
<evidence type="ECO:0000256" key="7">
    <source>
        <dbReference type="ARBA" id="ARBA00022884"/>
    </source>
</evidence>
<evidence type="ECO:0000256" key="5">
    <source>
        <dbReference type="ARBA" id="ARBA00022801"/>
    </source>
</evidence>
<dbReference type="InterPro" id="IPR001900">
    <property type="entry name" value="RNase_II/R"/>
</dbReference>
<evidence type="ECO:0000256" key="4">
    <source>
        <dbReference type="ARBA" id="ARBA00022722"/>
    </source>
</evidence>
<dbReference type="SMART" id="SM00316">
    <property type="entry name" value="S1"/>
    <property type="match status" value="1"/>
</dbReference>
<keyword evidence="5 8" id="KW-0378">Hydrolase</keyword>
<feature type="domain" description="S1 motif" evidence="9">
    <location>
        <begin position="623"/>
        <end position="704"/>
    </location>
</feature>
<dbReference type="Pfam" id="PF08206">
    <property type="entry name" value="OB_RNB"/>
    <property type="match status" value="1"/>
</dbReference>
<dbReference type="Pfam" id="PF17876">
    <property type="entry name" value="CSD2"/>
    <property type="match status" value="1"/>
</dbReference>
<dbReference type="GO" id="GO:0005829">
    <property type="term" value="C:cytosol"/>
    <property type="evidence" value="ECO:0007669"/>
    <property type="project" value="TreeGrafter"/>
</dbReference>
<dbReference type="HAMAP" id="MF_01895">
    <property type="entry name" value="RNase_R"/>
    <property type="match status" value="1"/>
</dbReference>
<evidence type="ECO:0000256" key="8">
    <source>
        <dbReference type="HAMAP-Rule" id="MF_01895"/>
    </source>
</evidence>
<proteinExistence type="inferred from homology"/>
<dbReference type="AlphaFoldDB" id="A0A9D5Q449"/>
<dbReference type="GO" id="GO:0003723">
    <property type="term" value="F:RNA binding"/>
    <property type="evidence" value="ECO:0007669"/>
    <property type="project" value="UniProtKB-UniRule"/>
</dbReference>
<dbReference type="Pfam" id="PF00773">
    <property type="entry name" value="RNB"/>
    <property type="match status" value="1"/>
</dbReference>
<keyword evidence="4 8" id="KW-0540">Nuclease</keyword>
<dbReference type="InterPro" id="IPR011805">
    <property type="entry name" value="RNase_R"/>
</dbReference>
<dbReference type="Gene3D" id="2.40.50.140">
    <property type="entry name" value="Nucleic acid-binding proteins"/>
    <property type="match status" value="2"/>
</dbReference>
<comment type="function">
    <text evidence="8">3'-5' exoribonuclease that releases 5'-nucleoside monophosphates and is involved in maturation of structured RNAs.</text>
</comment>
<evidence type="ECO:0000256" key="6">
    <source>
        <dbReference type="ARBA" id="ARBA00022839"/>
    </source>
</evidence>
<dbReference type="PROSITE" id="PS01175">
    <property type="entry name" value="RIBONUCLEASE_II"/>
    <property type="match status" value="1"/>
</dbReference>
<gene>
    <name evidence="8 10" type="primary">rnr</name>
    <name evidence="10" type="ORF">GF339_02150</name>
</gene>
<dbReference type="GO" id="GO:0006402">
    <property type="term" value="P:mRNA catabolic process"/>
    <property type="evidence" value="ECO:0007669"/>
    <property type="project" value="TreeGrafter"/>
</dbReference>
<dbReference type="Proteomes" id="UP000649604">
    <property type="component" value="Unassembled WGS sequence"/>
</dbReference>
<keyword evidence="7 8" id="KW-0694">RNA-binding</keyword>
<dbReference type="InterPro" id="IPR004476">
    <property type="entry name" value="RNase_II/RNase_R"/>
</dbReference>
<name>A0A9D5Q449_9BACT</name>
<evidence type="ECO:0000256" key="1">
    <source>
        <dbReference type="ARBA" id="ARBA00001849"/>
    </source>
</evidence>
<dbReference type="InterPro" id="IPR022966">
    <property type="entry name" value="RNase_II/R_CS"/>
</dbReference>
<comment type="catalytic activity">
    <reaction evidence="1 8">
        <text>Exonucleolytic cleavage in the 3'- to 5'-direction to yield nucleoside 5'-phosphates.</text>
        <dbReference type="EC" id="3.1.13.1"/>
    </reaction>
</comment>
<dbReference type="PROSITE" id="PS50126">
    <property type="entry name" value="S1"/>
    <property type="match status" value="1"/>
</dbReference>
<protein>
    <recommendedName>
        <fullName evidence="8">Ribonuclease R</fullName>
        <shortName evidence="8">RNase R</shortName>
        <ecNumber evidence="8">3.1.13.1</ecNumber>
    </recommendedName>
</protein>
<dbReference type="NCBIfam" id="TIGR02063">
    <property type="entry name" value="RNase_R"/>
    <property type="match status" value="1"/>
</dbReference>
<dbReference type="PANTHER" id="PTHR23355:SF9">
    <property type="entry name" value="DIS3-LIKE EXONUCLEASE 2"/>
    <property type="match status" value="1"/>
</dbReference>
<dbReference type="InterPro" id="IPR012340">
    <property type="entry name" value="NA-bd_OB-fold"/>
</dbReference>
<evidence type="ECO:0000313" key="10">
    <source>
        <dbReference type="EMBL" id="MBD3323354.1"/>
    </source>
</evidence>
<dbReference type="InterPro" id="IPR040476">
    <property type="entry name" value="CSD2"/>
</dbReference>
<dbReference type="InterPro" id="IPR050180">
    <property type="entry name" value="RNR_Ribonuclease"/>
</dbReference>
<dbReference type="SMART" id="SM00955">
    <property type="entry name" value="RNB"/>
    <property type="match status" value="1"/>
</dbReference>
<dbReference type="GO" id="GO:0008859">
    <property type="term" value="F:exoribonuclease II activity"/>
    <property type="evidence" value="ECO:0007669"/>
    <property type="project" value="UniProtKB-UniRule"/>
</dbReference>
<comment type="subcellular location">
    <subcellularLocation>
        <location evidence="2 8">Cytoplasm</location>
    </subcellularLocation>
</comment>
<dbReference type="SMART" id="SM00357">
    <property type="entry name" value="CSP"/>
    <property type="match status" value="1"/>
</dbReference>
<dbReference type="EC" id="3.1.13.1" evidence="8"/>
<keyword evidence="6 8" id="KW-0269">Exonuclease</keyword>
<dbReference type="NCBIfam" id="TIGR00358">
    <property type="entry name" value="3_prime_RNase"/>
    <property type="match status" value="1"/>
</dbReference>
<organism evidence="10 11">
    <name type="scientific">candidate division KSB3 bacterium</name>
    <dbReference type="NCBI Taxonomy" id="2044937"/>
    <lineage>
        <taxon>Bacteria</taxon>
        <taxon>candidate division KSB3</taxon>
    </lineage>
</organism>
<keyword evidence="3 8" id="KW-0963">Cytoplasm</keyword>
<comment type="similarity">
    <text evidence="8">Belongs to the RNR ribonuclease family. RNase R subfamily.</text>
</comment>
<comment type="caution">
    <text evidence="10">The sequence shown here is derived from an EMBL/GenBank/DDBJ whole genome shotgun (WGS) entry which is preliminary data.</text>
</comment>
<reference evidence="10" key="1">
    <citation type="submission" date="2019-11" db="EMBL/GenBank/DDBJ databases">
        <title>Microbial mats filling the niche in hypersaline microbial mats.</title>
        <authorList>
            <person name="Wong H.L."/>
            <person name="Macleod F.I."/>
            <person name="White R.A. III"/>
            <person name="Burns B.P."/>
        </authorList>
    </citation>
    <scope>NUCLEOTIDE SEQUENCE</scope>
    <source>
        <strain evidence="10">Rbin_158</strain>
    </source>
</reference>
<sequence>MIDKATILHFLQTSPPQPIAEKALIQRLGIDSDHRHHFKKLLRELIASGDVIELKKKRVGLPEHLNLVVGHVQAHRKGFAFVIPNPPTDADLYISPDDLGSAVHGDLVVARVKRKKSGKLVEGEILRILQRGQTRVIGTYHDHGDYGFVLPEDSRLPYKVFIDASNALDARQDQIVVAQILRHDEHHRHPDGEIVEILGFPNTAGMDEKIVIHAHGLPSYLPSRVLEAAAAIPDRIPDAEIQRRLDLRESQTFTIDGENARDFDDAVSIERLPNANYKLGVHISDVSYYVGAESLLDQEAYQRGTSVYFPDRAIPMFPERLSSEICCLREGQDRLTLSVFMEFDPTMKLVQYDIRPSVIRSHARFTYTLVRQLLQDEDAALTRYYDAFLPSLRLMKELSELLLQKRMQRGSLDFDLPEPEIVLDMQGRVEQILKAERNLAHRIIEEFMIAANETVAAHLSWMQLPMIYRTHESPHAEKIAALDDFLGTLGVRLQRAKQLHPKDIQRLLKRVQSKPIEHLVNKLTLRSMKQARYTIKNAGHFGLASSCYTHFTSPIRRYPDLIVHRLLRDTWHGRGFSEHELEQQRHALEAIADHSSLRERIAVEAEREIVLIKKLRFMQDKIGDVFNGVISGVAAFGIFVELQEYFVEGLIHVSTLYDDHYHYREETYSLVGEQFRKTYRVGDSVKVQIANVDVAKRTIDFLLL</sequence>
<accession>A0A9D5Q449</accession>
<evidence type="ECO:0000259" key="9">
    <source>
        <dbReference type="PROSITE" id="PS50126"/>
    </source>
</evidence>
<dbReference type="InterPro" id="IPR013223">
    <property type="entry name" value="RNase_B_OB_dom"/>
</dbReference>
<dbReference type="PANTHER" id="PTHR23355">
    <property type="entry name" value="RIBONUCLEASE"/>
    <property type="match status" value="1"/>
</dbReference>
<dbReference type="InterPro" id="IPR003029">
    <property type="entry name" value="S1_domain"/>
</dbReference>